<sequence>MGYYPDWTSATLPPEKVDFSRYDWVDYAFALPTQDFNVTWDDPNAPALLNRLVTAAHAQGSKVKLSIGGWTGSKYFSPAVASDSSRQTFVDNIALAFDQYKLDGIDIDWEYPGRAGNDGNLFMPQDTTNFLSFLKLLRAKLPADAHISAATLTTPFVDGNGAPSADVSEFGDVLNWITMMNYDVWGSSSNPGPNAPFYDACHNSTQPQASAVAGYEQWTSAGFPGNKIVLGIPYYGYRSRSDNTHLRTRDDDNAQVEFRDLVSNGQLVKNTDPNGPAYIGGNGFTRQWDECSGTPYLVSSEAHSVISYDDPESLAMKAKWVKEMGMMGVNTWDVHGDTDDLVLVRTAREAMGLA</sequence>
<feature type="domain" description="GH18" evidence="9">
    <location>
        <begin position="1"/>
        <end position="354"/>
    </location>
</feature>
<dbReference type="VEuPathDB" id="FungiDB:SCHCODRAFT_02621806"/>
<evidence type="ECO:0000256" key="4">
    <source>
        <dbReference type="ARBA" id="ARBA00023277"/>
    </source>
</evidence>
<keyword evidence="2 7" id="KW-0378">Hydrolase</keyword>
<dbReference type="InParanoid" id="D8PPI5"/>
<dbReference type="PANTHER" id="PTHR11177">
    <property type="entry name" value="CHITINASE"/>
    <property type="match status" value="1"/>
</dbReference>
<dbReference type="EMBL" id="GL377302">
    <property type="protein sequence ID" value="EFJ01630.1"/>
    <property type="molecule type" value="Genomic_DNA"/>
</dbReference>
<name>D8PPI5_SCHCM</name>
<dbReference type="SMART" id="SM00636">
    <property type="entry name" value="Glyco_18"/>
    <property type="match status" value="1"/>
</dbReference>
<dbReference type="PANTHER" id="PTHR11177:SF392">
    <property type="entry name" value="HAP41P"/>
    <property type="match status" value="1"/>
</dbReference>
<gene>
    <name evidence="10" type="ORF">SCHCODRAFT_46198</name>
</gene>
<reference evidence="10 11" key="1">
    <citation type="journal article" date="2010" name="Nat. Biotechnol.">
        <title>Genome sequence of the model mushroom Schizophyllum commune.</title>
        <authorList>
            <person name="Ohm R.A."/>
            <person name="de Jong J.F."/>
            <person name="Lugones L.G."/>
            <person name="Aerts A."/>
            <person name="Kothe E."/>
            <person name="Stajich J.E."/>
            <person name="de Vries R.P."/>
            <person name="Record E."/>
            <person name="Levasseur A."/>
            <person name="Baker S.E."/>
            <person name="Bartholomew K.A."/>
            <person name="Coutinho P.M."/>
            <person name="Erdmann S."/>
            <person name="Fowler T.J."/>
            <person name="Gathman A.C."/>
            <person name="Lombard V."/>
            <person name="Henrissat B."/>
            <person name="Knabe N."/>
            <person name="Kuees U."/>
            <person name="Lilly W.W."/>
            <person name="Lindquist E."/>
            <person name="Lucas S."/>
            <person name="Magnuson J.K."/>
            <person name="Piumi F."/>
            <person name="Raudaskoski M."/>
            <person name="Salamov A."/>
            <person name="Schmutz J."/>
            <person name="Schwarze F.W.M.R."/>
            <person name="vanKuyk P.A."/>
            <person name="Horton J.S."/>
            <person name="Grigoriev I.V."/>
            <person name="Woesten H.A.B."/>
        </authorList>
    </citation>
    <scope>NUCLEOTIDE SEQUENCE [LARGE SCALE GENOMIC DNA]</scope>
    <source>
        <strain evidence="11">H4-8 / FGSC 9210</strain>
    </source>
</reference>
<keyword evidence="5 7" id="KW-0326">Glycosidase</keyword>
<evidence type="ECO:0000256" key="6">
    <source>
        <dbReference type="ARBA" id="ARBA00023326"/>
    </source>
</evidence>
<dbReference type="Gene3D" id="3.10.50.10">
    <property type="match status" value="1"/>
</dbReference>
<dbReference type="InterPro" id="IPR001223">
    <property type="entry name" value="Glyco_hydro18_cat"/>
</dbReference>
<evidence type="ECO:0000256" key="7">
    <source>
        <dbReference type="RuleBase" id="RU000489"/>
    </source>
</evidence>
<dbReference type="Gene3D" id="3.20.20.80">
    <property type="entry name" value="Glycosidases"/>
    <property type="match status" value="1"/>
</dbReference>
<evidence type="ECO:0000259" key="9">
    <source>
        <dbReference type="PROSITE" id="PS51910"/>
    </source>
</evidence>
<dbReference type="AlphaFoldDB" id="D8PPI5"/>
<dbReference type="Pfam" id="PF00704">
    <property type="entry name" value="Glyco_hydro_18"/>
    <property type="match status" value="1"/>
</dbReference>
<dbReference type="eggNOG" id="KOG2806">
    <property type="taxonomic scope" value="Eukaryota"/>
</dbReference>
<dbReference type="OrthoDB" id="73875at2759"/>
<comment type="similarity">
    <text evidence="8">Belongs to the glycosyl hydrolase 18 family.</text>
</comment>
<dbReference type="STRING" id="578458.D8PPI5"/>
<dbReference type="PROSITE" id="PS51910">
    <property type="entry name" value="GH18_2"/>
    <property type="match status" value="1"/>
</dbReference>
<dbReference type="OMA" id="PWTKLDH"/>
<evidence type="ECO:0000256" key="5">
    <source>
        <dbReference type="ARBA" id="ARBA00023295"/>
    </source>
</evidence>
<organism evidence="11">
    <name type="scientific">Schizophyllum commune (strain H4-8 / FGSC 9210)</name>
    <name type="common">Split gill fungus</name>
    <dbReference type="NCBI Taxonomy" id="578458"/>
    <lineage>
        <taxon>Eukaryota</taxon>
        <taxon>Fungi</taxon>
        <taxon>Dikarya</taxon>
        <taxon>Basidiomycota</taxon>
        <taxon>Agaricomycotina</taxon>
        <taxon>Agaricomycetes</taxon>
        <taxon>Agaricomycetidae</taxon>
        <taxon>Agaricales</taxon>
        <taxon>Schizophyllaceae</taxon>
        <taxon>Schizophyllum</taxon>
    </lineage>
</organism>
<dbReference type="InterPro" id="IPR050314">
    <property type="entry name" value="Glycosyl_Hydrlase_18"/>
</dbReference>
<accession>D8PPI5</accession>
<dbReference type="KEGG" id="scm:SCHCO_02621806"/>
<keyword evidence="6" id="KW-0624">Polysaccharide degradation</keyword>
<dbReference type="GO" id="GO:0008843">
    <property type="term" value="F:endochitinase activity"/>
    <property type="evidence" value="ECO:0007669"/>
    <property type="project" value="UniProtKB-EC"/>
</dbReference>
<evidence type="ECO:0000256" key="8">
    <source>
        <dbReference type="RuleBase" id="RU004453"/>
    </source>
</evidence>
<evidence type="ECO:0000256" key="3">
    <source>
        <dbReference type="ARBA" id="ARBA00023024"/>
    </source>
</evidence>
<evidence type="ECO:0000313" key="10">
    <source>
        <dbReference type="EMBL" id="EFJ01630.1"/>
    </source>
</evidence>
<dbReference type="HOGENOM" id="CLU_002833_6_1_1"/>
<dbReference type="InterPro" id="IPR011583">
    <property type="entry name" value="Chitinase_II/V-like_cat"/>
</dbReference>
<comment type="catalytic activity">
    <reaction evidence="1">
        <text>Random endo-hydrolysis of N-acetyl-beta-D-glucosaminide (1-&gt;4)-beta-linkages in chitin and chitodextrins.</text>
        <dbReference type="EC" id="3.2.1.14"/>
    </reaction>
</comment>
<dbReference type="GO" id="GO:0006032">
    <property type="term" value="P:chitin catabolic process"/>
    <property type="evidence" value="ECO:0007669"/>
    <property type="project" value="UniProtKB-KW"/>
</dbReference>
<dbReference type="Proteomes" id="UP000007431">
    <property type="component" value="Unassembled WGS sequence"/>
</dbReference>
<dbReference type="InterPro" id="IPR029070">
    <property type="entry name" value="Chitinase_insertion_sf"/>
</dbReference>
<keyword evidence="3" id="KW-0146">Chitin degradation</keyword>
<keyword evidence="4" id="KW-0119">Carbohydrate metabolism</keyword>
<dbReference type="GO" id="GO:0008061">
    <property type="term" value="F:chitin binding"/>
    <property type="evidence" value="ECO:0007669"/>
    <property type="project" value="InterPro"/>
</dbReference>
<keyword evidence="11" id="KW-1185">Reference proteome</keyword>
<dbReference type="GO" id="GO:0005576">
    <property type="term" value="C:extracellular region"/>
    <property type="evidence" value="ECO:0007669"/>
    <property type="project" value="TreeGrafter"/>
</dbReference>
<dbReference type="GO" id="GO:0000272">
    <property type="term" value="P:polysaccharide catabolic process"/>
    <property type="evidence" value="ECO:0007669"/>
    <property type="project" value="UniProtKB-KW"/>
</dbReference>
<dbReference type="PROSITE" id="PS01095">
    <property type="entry name" value="GH18_1"/>
    <property type="match status" value="1"/>
</dbReference>
<evidence type="ECO:0000313" key="11">
    <source>
        <dbReference type="Proteomes" id="UP000007431"/>
    </source>
</evidence>
<proteinExistence type="inferred from homology"/>
<protein>
    <submittedName>
        <fullName evidence="10">Glycoside hydrolase family 18 protein</fullName>
    </submittedName>
</protein>
<dbReference type="GeneID" id="9585892"/>
<dbReference type="SUPFAM" id="SSF51445">
    <property type="entry name" value="(Trans)glycosidases"/>
    <property type="match status" value="1"/>
</dbReference>
<dbReference type="InterPro" id="IPR017853">
    <property type="entry name" value="GH"/>
</dbReference>
<evidence type="ECO:0000256" key="1">
    <source>
        <dbReference type="ARBA" id="ARBA00000822"/>
    </source>
</evidence>
<dbReference type="InterPro" id="IPR001579">
    <property type="entry name" value="Glyco_hydro_18_chit_AS"/>
</dbReference>
<evidence type="ECO:0000256" key="2">
    <source>
        <dbReference type="ARBA" id="ARBA00022801"/>
    </source>
</evidence>